<name>A0A1H1S0D9_9PSED</name>
<reference evidence="2" key="1">
    <citation type="submission" date="2016-10" db="EMBL/GenBank/DDBJ databases">
        <authorList>
            <person name="Varghese N."/>
            <person name="Submissions S."/>
        </authorList>
    </citation>
    <scope>NUCLEOTIDE SEQUENCE [LARGE SCALE GENOMIC DNA]</scope>
    <source>
        <strain evidence="2">KCTC 32247</strain>
    </source>
</reference>
<accession>A0A1H1S0D9</accession>
<evidence type="ECO:0000313" key="2">
    <source>
        <dbReference type="Proteomes" id="UP000243359"/>
    </source>
</evidence>
<dbReference type="EMBL" id="LT629751">
    <property type="protein sequence ID" value="SDS41298.1"/>
    <property type="molecule type" value="Genomic_DNA"/>
</dbReference>
<dbReference type="Proteomes" id="UP000243359">
    <property type="component" value="Chromosome I"/>
</dbReference>
<sequence>MVQLMKAVSLRTGTQVSPGSEFLDTRFGSKELRITVIRNPDRLVADRALPEGADVQLATLDNPFRLVRDLTNILGSAKTGDVLLLVCGGERLYRATLKFLGLG</sequence>
<dbReference type="AlphaFoldDB" id="A0A1H1S0D9"/>
<proteinExistence type="predicted"/>
<organism evidence="1 2">
    <name type="scientific">Pseudomonas oryzae</name>
    <dbReference type="NCBI Taxonomy" id="1392877"/>
    <lineage>
        <taxon>Bacteria</taxon>
        <taxon>Pseudomonadati</taxon>
        <taxon>Pseudomonadota</taxon>
        <taxon>Gammaproteobacteria</taxon>
        <taxon>Pseudomonadales</taxon>
        <taxon>Pseudomonadaceae</taxon>
        <taxon>Pseudomonas</taxon>
    </lineage>
</organism>
<keyword evidence="2" id="KW-1185">Reference proteome</keyword>
<protein>
    <submittedName>
        <fullName evidence="1">Uncharacterized protein</fullName>
    </submittedName>
</protein>
<gene>
    <name evidence="1" type="ORF">SAMN05216221_1763</name>
</gene>
<evidence type="ECO:0000313" key="1">
    <source>
        <dbReference type="EMBL" id="SDS41298.1"/>
    </source>
</evidence>